<dbReference type="AlphaFoldDB" id="A0A1C7LUX7"/>
<proteinExistence type="predicted"/>
<evidence type="ECO:0000259" key="1">
    <source>
        <dbReference type="PROSITE" id="PS51340"/>
    </source>
</evidence>
<dbReference type="GO" id="GO:0030151">
    <property type="term" value="F:molybdenum ion binding"/>
    <property type="evidence" value="ECO:0007669"/>
    <property type="project" value="InterPro"/>
</dbReference>
<dbReference type="Pfam" id="PF03473">
    <property type="entry name" value="MOSC"/>
    <property type="match status" value="1"/>
</dbReference>
<dbReference type="PANTHER" id="PTHR14237:SF19">
    <property type="entry name" value="MITOCHONDRIAL AMIDOXIME REDUCING COMPONENT 1"/>
    <property type="match status" value="1"/>
</dbReference>
<protein>
    <submittedName>
        <fullName evidence="2">Mitochondrial amidoxime-reducing component 1</fullName>
    </submittedName>
</protein>
<dbReference type="OMA" id="VSKTARC"/>
<dbReference type="EMBL" id="LUGG01000020">
    <property type="protein sequence ID" value="OBZ68462.1"/>
    <property type="molecule type" value="Genomic_DNA"/>
</dbReference>
<evidence type="ECO:0000313" key="3">
    <source>
        <dbReference type="Proteomes" id="UP000092993"/>
    </source>
</evidence>
<keyword evidence="3" id="KW-1185">Reference proteome</keyword>
<dbReference type="GO" id="GO:0003824">
    <property type="term" value="F:catalytic activity"/>
    <property type="evidence" value="ECO:0007669"/>
    <property type="project" value="InterPro"/>
</dbReference>
<comment type="caution">
    <text evidence="2">The sequence shown here is derived from an EMBL/GenBank/DDBJ whole genome shotgun (WGS) entry which is preliminary data.</text>
</comment>
<gene>
    <name evidence="2" type="primary">Marc1</name>
    <name evidence="2" type="ORF">A0H81_11489</name>
</gene>
<dbReference type="InterPro" id="IPR005302">
    <property type="entry name" value="MoCF_Sase_C"/>
</dbReference>
<organism evidence="2 3">
    <name type="scientific">Grifola frondosa</name>
    <name type="common">Maitake</name>
    <name type="synonym">Polyporus frondosus</name>
    <dbReference type="NCBI Taxonomy" id="5627"/>
    <lineage>
        <taxon>Eukaryota</taxon>
        <taxon>Fungi</taxon>
        <taxon>Dikarya</taxon>
        <taxon>Basidiomycota</taxon>
        <taxon>Agaricomycotina</taxon>
        <taxon>Agaricomycetes</taxon>
        <taxon>Polyporales</taxon>
        <taxon>Grifolaceae</taxon>
        <taxon>Grifola</taxon>
    </lineage>
</organism>
<dbReference type="STRING" id="5627.A0A1C7LUX7"/>
<evidence type="ECO:0000313" key="2">
    <source>
        <dbReference type="EMBL" id="OBZ68462.1"/>
    </source>
</evidence>
<reference evidence="2 3" key="1">
    <citation type="submission" date="2016-03" db="EMBL/GenBank/DDBJ databases">
        <title>Whole genome sequencing of Grifola frondosa 9006-11.</title>
        <authorList>
            <person name="Min B."/>
            <person name="Park H."/>
            <person name="Kim J.-G."/>
            <person name="Cho H."/>
            <person name="Oh Y.-L."/>
            <person name="Kong W.-S."/>
            <person name="Choi I.-G."/>
        </authorList>
    </citation>
    <scope>NUCLEOTIDE SEQUENCE [LARGE SCALE GENOMIC DNA]</scope>
    <source>
        <strain evidence="2 3">9006-11</strain>
    </source>
</reference>
<dbReference type="GO" id="GO:0030170">
    <property type="term" value="F:pyridoxal phosphate binding"/>
    <property type="evidence" value="ECO:0007669"/>
    <property type="project" value="InterPro"/>
</dbReference>
<feature type="domain" description="MOSC" evidence="1">
    <location>
        <begin position="84"/>
        <end position="275"/>
    </location>
</feature>
<dbReference type="Proteomes" id="UP000092993">
    <property type="component" value="Unassembled WGS sequence"/>
</dbReference>
<sequence>MAIDLPRLVPDSSSPHGGELVVTFPEGSGCETFLVPLDPAPDVLRSWKVLQDCTLFGQILDGYICDPISRASPSPTAMLSKYFARPVHLVMKGPEPRACPPTLGVPDLKATAVFQDGYPFLVVSEESLEQVRRLVSLAAHKSQDDDGRIGGLDQRRWVDGDVEMERFRPNIVLKGSGLPFAEDTWREIVIAPELESNPKSASSTKTFTLVSKCARCLLPNVDPATGTRDAAVPYKVLMKFRTGKDPARQSKPCFGCNAVVGGKGIIRVGDWITVKEWAGVGGV</sequence>
<dbReference type="OrthoDB" id="17255at2759"/>
<dbReference type="PANTHER" id="PTHR14237">
    <property type="entry name" value="MOLYBDOPTERIN COFACTOR SULFURASE MOSC"/>
    <property type="match status" value="1"/>
</dbReference>
<accession>A0A1C7LUX7</accession>
<name>A0A1C7LUX7_GRIFR</name>
<dbReference type="PROSITE" id="PS51340">
    <property type="entry name" value="MOSC"/>
    <property type="match status" value="1"/>
</dbReference>